<evidence type="ECO:0000313" key="1">
    <source>
        <dbReference type="EMBL" id="JAI03115.1"/>
    </source>
</evidence>
<dbReference type="EMBL" id="GBXM01005463">
    <property type="protein sequence ID" value="JAI03115.1"/>
    <property type="molecule type" value="Transcribed_RNA"/>
</dbReference>
<proteinExistence type="predicted"/>
<accession>A0A0E9XKB7</accession>
<sequence length="39" mass="4213">MSKTRPGVPTTMLGASACSFCTSFRTLVPPMQAWHDAPM</sequence>
<reference evidence="1" key="2">
    <citation type="journal article" date="2015" name="Fish Shellfish Immunol.">
        <title>Early steps in the European eel (Anguilla anguilla)-Vibrio vulnificus interaction in the gills: Role of the RtxA13 toxin.</title>
        <authorList>
            <person name="Callol A."/>
            <person name="Pajuelo D."/>
            <person name="Ebbesson L."/>
            <person name="Teles M."/>
            <person name="MacKenzie S."/>
            <person name="Amaro C."/>
        </authorList>
    </citation>
    <scope>NUCLEOTIDE SEQUENCE</scope>
</reference>
<dbReference type="PROSITE" id="PS51257">
    <property type="entry name" value="PROKAR_LIPOPROTEIN"/>
    <property type="match status" value="1"/>
</dbReference>
<dbReference type="AlphaFoldDB" id="A0A0E9XKB7"/>
<protein>
    <submittedName>
        <fullName evidence="1">Uncharacterized protein</fullName>
    </submittedName>
</protein>
<reference evidence="1" key="1">
    <citation type="submission" date="2014-11" db="EMBL/GenBank/DDBJ databases">
        <authorList>
            <person name="Amaro Gonzalez C."/>
        </authorList>
    </citation>
    <scope>NUCLEOTIDE SEQUENCE</scope>
</reference>
<name>A0A0E9XKB7_ANGAN</name>
<organism evidence="1">
    <name type="scientific">Anguilla anguilla</name>
    <name type="common">European freshwater eel</name>
    <name type="synonym">Muraena anguilla</name>
    <dbReference type="NCBI Taxonomy" id="7936"/>
    <lineage>
        <taxon>Eukaryota</taxon>
        <taxon>Metazoa</taxon>
        <taxon>Chordata</taxon>
        <taxon>Craniata</taxon>
        <taxon>Vertebrata</taxon>
        <taxon>Euteleostomi</taxon>
        <taxon>Actinopterygii</taxon>
        <taxon>Neopterygii</taxon>
        <taxon>Teleostei</taxon>
        <taxon>Anguilliformes</taxon>
        <taxon>Anguillidae</taxon>
        <taxon>Anguilla</taxon>
    </lineage>
</organism>